<feature type="signal peptide" evidence="1">
    <location>
        <begin position="1"/>
        <end position="22"/>
    </location>
</feature>
<evidence type="ECO:0000313" key="3">
    <source>
        <dbReference type="Proteomes" id="UP000571950"/>
    </source>
</evidence>
<comment type="caution">
    <text evidence="2">The sequence shown here is derived from an EMBL/GenBank/DDBJ whole genome shotgun (WGS) entry which is preliminary data.</text>
</comment>
<feature type="chain" id="PRO_5031151170" description="Lipoprotein" evidence="1">
    <location>
        <begin position="23"/>
        <end position="141"/>
    </location>
</feature>
<dbReference type="AlphaFoldDB" id="A0A7W6BKR8"/>
<dbReference type="EMBL" id="JACIDT010000003">
    <property type="protein sequence ID" value="MBB3925402.1"/>
    <property type="molecule type" value="Genomic_DNA"/>
</dbReference>
<protein>
    <recommendedName>
        <fullName evidence="4">Lipoprotein</fullName>
    </recommendedName>
</protein>
<dbReference type="PROSITE" id="PS51257">
    <property type="entry name" value="PROKAR_LIPOPROTEIN"/>
    <property type="match status" value="1"/>
</dbReference>
<gene>
    <name evidence="2" type="ORF">GGR43_001115</name>
</gene>
<proteinExistence type="predicted"/>
<dbReference type="RefSeq" id="WP_188070965.1">
    <property type="nucleotide sequence ID" value="NZ_BSPS01000199.1"/>
</dbReference>
<evidence type="ECO:0000313" key="2">
    <source>
        <dbReference type="EMBL" id="MBB3925402.1"/>
    </source>
</evidence>
<accession>A0A7W6BKR8</accession>
<dbReference type="Proteomes" id="UP000571950">
    <property type="component" value="Unassembled WGS sequence"/>
</dbReference>
<keyword evidence="1" id="KW-0732">Signal</keyword>
<evidence type="ECO:0000256" key="1">
    <source>
        <dbReference type="SAM" id="SignalP"/>
    </source>
</evidence>
<organism evidence="2 3">
    <name type="scientific">Sphingobium jiangsuense</name>
    <dbReference type="NCBI Taxonomy" id="870476"/>
    <lineage>
        <taxon>Bacteria</taxon>
        <taxon>Pseudomonadati</taxon>
        <taxon>Pseudomonadota</taxon>
        <taxon>Alphaproteobacteria</taxon>
        <taxon>Sphingomonadales</taxon>
        <taxon>Sphingomonadaceae</taxon>
        <taxon>Sphingobium</taxon>
    </lineage>
</organism>
<sequence>MMTHHRPFSGFALTIVASLALAACGGDGAGGTGGGGQEQAPAKVLEKRDDLITLPCGLHGKDVLSGKCWLEWLPAKAGEERPFLIHQADGGFRRFAISADGNRVDIADGAEPFVVTEQTSDMLTFRVGRDAYRLSIATLKR</sequence>
<keyword evidence="3" id="KW-1185">Reference proteome</keyword>
<evidence type="ECO:0008006" key="4">
    <source>
        <dbReference type="Google" id="ProtNLM"/>
    </source>
</evidence>
<name>A0A7W6BKR8_9SPHN</name>
<reference evidence="2 3" key="1">
    <citation type="submission" date="2020-08" db="EMBL/GenBank/DDBJ databases">
        <title>Genomic Encyclopedia of Type Strains, Phase IV (KMG-IV): sequencing the most valuable type-strain genomes for metagenomic binning, comparative biology and taxonomic classification.</title>
        <authorList>
            <person name="Goeker M."/>
        </authorList>
    </citation>
    <scope>NUCLEOTIDE SEQUENCE [LARGE SCALE GENOMIC DNA]</scope>
    <source>
        <strain evidence="2 3">DSM 26189</strain>
    </source>
</reference>